<evidence type="ECO:0000313" key="3">
    <source>
        <dbReference type="Proteomes" id="UP000268014"/>
    </source>
</evidence>
<keyword evidence="1" id="KW-0732">Signal</keyword>
<protein>
    <recommendedName>
        <fullName evidence="4">Secreted protein</fullName>
    </recommendedName>
</protein>
<evidence type="ECO:0000256" key="1">
    <source>
        <dbReference type="SAM" id="SignalP"/>
    </source>
</evidence>
<organism evidence="2 3">
    <name type="scientific">Haemonchus placei</name>
    <name type="common">Barber's pole worm</name>
    <dbReference type="NCBI Taxonomy" id="6290"/>
    <lineage>
        <taxon>Eukaryota</taxon>
        <taxon>Metazoa</taxon>
        <taxon>Ecdysozoa</taxon>
        <taxon>Nematoda</taxon>
        <taxon>Chromadorea</taxon>
        <taxon>Rhabditida</taxon>
        <taxon>Rhabditina</taxon>
        <taxon>Rhabditomorpha</taxon>
        <taxon>Strongyloidea</taxon>
        <taxon>Trichostrongylidae</taxon>
        <taxon>Haemonchus</taxon>
    </lineage>
</organism>
<keyword evidence="3" id="KW-1185">Reference proteome</keyword>
<dbReference type="AlphaFoldDB" id="A0A3P7XBF3"/>
<sequence length="82" mass="9135">MPETLAVVAVVDWLVVVSVASDVCYLPLSEPLLRFAEGWQLIRLAHPSSPLQLVVPLSPRSVPHYPSHLRCRPGCSHLRRTN</sequence>
<dbReference type="EMBL" id="UZAF01016402">
    <property type="protein sequence ID" value="VDO27328.1"/>
    <property type="molecule type" value="Genomic_DNA"/>
</dbReference>
<proteinExistence type="predicted"/>
<feature type="signal peptide" evidence="1">
    <location>
        <begin position="1"/>
        <end position="20"/>
    </location>
</feature>
<accession>A0A3P7XBF3</accession>
<evidence type="ECO:0008006" key="4">
    <source>
        <dbReference type="Google" id="ProtNLM"/>
    </source>
</evidence>
<reference evidence="2 3" key="1">
    <citation type="submission" date="2018-11" db="EMBL/GenBank/DDBJ databases">
        <authorList>
            <consortium name="Pathogen Informatics"/>
        </authorList>
    </citation>
    <scope>NUCLEOTIDE SEQUENCE [LARGE SCALE GENOMIC DNA]</scope>
    <source>
        <strain evidence="2 3">MHpl1</strain>
    </source>
</reference>
<dbReference type="Proteomes" id="UP000268014">
    <property type="component" value="Unassembled WGS sequence"/>
</dbReference>
<name>A0A3P7XBF3_HAEPC</name>
<feature type="chain" id="PRO_5018161571" description="Secreted protein" evidence="1">
    <location>
        <begin position="21"/>
        <end position="82"/>
    </location>
</feature>
<gene>
    <name evidence="2" type="ORF">HPLM_LOCUS5867</name>
</gene>
<evidence type="ECO:0000313" key="2">
    <source>
        <dbReference type="EMBL" id="VDO27328.1"/>
    </source>
</evidence>